<name>A0A7J6NR38_PEROL</name>
<organism evidence="1 2">
    <name type="scientific">Perkinsus olseni</name>
    <name type="common">Perkinsus atlanticus</name>
    <dbReference type="NCBI Taxonomy" id="32597"/>
    <lineage>
        <taxon>Eukaryota</taxon>
        <taxon>Sar</taxon>
        <taxon>Alveolata</taxon>
        <taxon>Perkinsozoa</taxon>
        <taxon>Perkinsea</taxon>
        <taxon>Perkinsida</taxon>
        <taxon>Perkinsidae</taxon>
        <taxon>Perkinsus</taxon>
    </lineage>
</organism>
<dbReference type="Proteomes" id="UP000553632">
    <property type="component" value="Unassembled WGS sequence"/>
</dbReference>
<protein>
    <submittedName>
        <fullName evidence="1">Uncharacterized protein</fullName>
    </submittedName>
</protein>
<dbReference type="EMBL" id="JABANO010040228">
    <property type="protein sequence ID" value="KAF4686342.1"/>
    <property type="molecule type" value="Genomic_DNA"/>
</dbReference>
<comment type="caution">
    <text evidence="1">The sequence shown here is derived from an EMBL/GenBank/DDBJ whole genome shotgun (WGS) entry which is preliminary data.</text>
</comment>
<evidence type="ECO:0000313" key="1">
    <source>
        <dbReference type="EMBL" id="KAF4686342.1"/>
    </source>
</evidence>
<dbReference type="AlphaFoldDB" id="A0A7J6NR38"/>
<proteinExistence type="predicted"/>
<keyword evidence="2" id="KW-1185">Reference proteome</keyword>
<accession>A0A7J6NR38</accession>
<evidence type="ECO:0000313" key="2">
    <source>
        <dbReference type="Proteomes" id="UP000553632"/>
    </source>
</evidence>
<gene>
    <name evidence="1" type="ORF">FOZ63_032590</name>
</gene>
<sequence>MSAATVASHPTSRQRLIASLVHKVQGRDTKPRWTEVAERLLGVLDRLSPCLPKHREFVIPRPKGRKVELSPFS</sequence>
<reference evidence="1 2" key="1">
    <citation type="submission" date="2020-04" db="EMBL/GenBank/DDBJ databases">
        <title>Perkinsus olseni comparative genomics.</title>
        <authorList>
            <person name="Bogema D.R."/>
        </authorList>
    </citation>
    <scope>NUCLEOTIDE SEQUENCE [LARGE SCALE GENOMIC DNA]</scope>
    <source>
        <strain evidence="1 2">ATCC PRA-207</strain>
    </source>
</reference>